<proteinExistence type="predicted"/>
<dbReference type="PANTHER" id="PTHR12526:SF510">
    <property type="entry name" value="D-INOSITOL 3-PHOSPHATE GLYCOSYLTRANSFERASE"/>
    <property type="match status" value="1"/>
</dbReference>
<gene>
    <name evidence="5" type="ORF">CMV30_07430</name>
</gene>
<evidence type="ECO:0000313" key="6">
    <source>
        <dbReference type="Proteomes" id="UP000217265"/>
    </source>
</evidence>
<keyword evidence="6" id="KW-1185">Reference proteome</keyword>
<protein>
    <submittedName>
        <fullName evidence="5">Mannosylfructose-phosphate synthase</fullName>
    </submittedName>
</protein>
<dbReference type="EMBL" id="CP023344">
    <property type="protein sequence ID" value="ATC66040.1"/>
    <property type="molecule type" value="Genomic_DNA"/>
</dbReference>
<dbReference type="Pfam" id="PF00534">
    <property type="entry name" value="Glycos_transf_1"/>
    <property type="match status" value="1"/>
</dbReference>
<dbReference type="InterPro" id="IPR001296">
    <property type="entry name" value="Glyco_trans_1"/>
</dbReference>
<dbReference type="Gene3D" id="3.40.50.2000">
    <property type="entry name" value="Glycogen Phosphorylase B"/>
    <property type="match status" value="2"/>
</dbReference>
<dbReference type="AlphaFoldDB" id="A0A290QFM4"/>
<organism evidence="5 6">
    <name type="scientific">Nibricoccus aquaticus</name>
    <dbReference type="NCBI Taxonomy" id="2576891"/>
    <lineage>
        <taxon>Bacteria</taxon>
        <taxon>Pseudomonadati</taxon>
        <taxon>Verrucomicrobiota</taxon>
        <taxon>Opitutia</taxon>
        <taxon>Opitutales</taxon>
        <taxon>Opitutaceae</taxon>
        <taxon>Nibricoccus</taxon>
    </lineage>
</organism>
<dbReference type="GO" id="GO:0016757">
    <property type="term" value="F:glycosyltransferase activity"/>
    <property type="evidence" value="ECO:0007669"/>
    <property type="project" value="UniProtKB-KW"/>
</dbReference>
<dbReference type="InterPro" id="IPR028098">
    <property type="entry name" value="Glyco_trans_4-like_N"/>
</dbReference>
<feature type="domain" description="Glycosyl transferase family 1" evidence="3">
    <location>
        <begin position="232"/>
        <end position="400"/>
    </location>
</feature>
<evidence type="ECO:0000256" key="1">
    <source>
        <dbReference type="ARBA" id="ARBA00022676"/>
    </source>
</evidence>
<evidence type="ECO:0000259" key="4">
    <source>
        <dbReference type="Pfam" id="PF13439"/>
    </source>
</evidence>
<dbReference type="RefSeq" id="WP_096057668.1">
    <property type="nucleotide sequence ID" value="NZ_CP023344.1"/>
</dbReference>
<dbReference type="KEGG" id="vbh:CMV30_07430"/>
<evidence type="ECO:0000259" key="3">
    <source>
        <dbReference type="Pfam" id="PF00534"/>
    </source>
</evidence>
<keyword evidence="2" id="KW-0808">Transferase</keyword>
<evidence type="ECO:0000256" key="2">
    <source>
        <dbReference type="ARBA" id="ARBA00022679"/>
    </source>
</evidence>
<dbReference type="SUPFAM" id="SSF53756">
    <property type="entry name" value="UDP-Glycosyltransferase/glycogen phosphorylase"/>
    <property type="match status" value="1"/>
</dbReference>
<dbReference type="Pfam" id="PF13439">
    <property type="entry name" value="Glyco_transf_4"/>
    <property type="match status" value="1"/>
</dbReference>
<keyword evidence="1" id="KW-0328">Glycosyltransferase</keyword>
<reference evidence="5 6" key="1">
    <citation type="submission" date="2017-09" db="EMBL/GenBank/DDBJ databases">
        <title>Complete genome sequence of Verrucomicrobial strain HZ-65, isolated from freshwater.</title>
        <authorList>
            <person name="Choi A."/>
        </authorList>
    </citation>
    <scope>NUCLEOTIDE SEQUENCE [LARGE SCALE GENOMIC DNA]</scope>
    <source>
        <strain evidence="5 6">HZ-65</strain>
    </source>
</reference>
<accession>A0A290QFM4</accession>
<name>A0A290QFM4_9BACT</name>
<sequence>MNQLSIESTLPRIGMVSTHGYVAAIPPLGAADTGGQVVYVIELSKKLAQLGFEVDIWTRRFEDQPEIDIVNERVRVIRVPCGGKKFIGKEYLVDHLPEWSENALRFIAKHGLKYHFFNSHYWDAGVATQRLAEALDVPHIHTPHSLGLWKKQLMEKDFPDDAAALEKKYNFAERIRQETLLYRSCEAVVATTPPQLDLITHDYGTVTENAHMIPPGYDDNRFYPVSAASRKSIRQRLGFEGQVVLALGRLARNKGYDLLVESFALVATRIPDAILHLAVGGEKLNTNEQTILDELKAQVARLGLESRVKFGGFVSEADLPDYYRAADIFVLCSRYEPFGMTAIEAMACGAPTVVTTQGGLFRAISFGRHALYGDPFDREDLGIMIVKPLRHPRLAARLSRMGAHKARSLFTWTGIAQQLISLVEERVSAASFTDTEWDEPWNDGD</sequence>
<dbReference type="OrthoDB" id="9795068at2"/>
<dbReference type="PANTHER" id="PTHR12526">
    <property type="entry name" value="GLYCOSYLTRANSFERASE"/>
    <property type="match status" value="1"/>
</dbReference>
<feature type="domain" description="Glycosyltransferase subfamily 4-like N-terminal" evidence="4">
    <location>
        <begin position="34"/>
        <end position="221"/>
    </location>
</feature>
<evidence type="ECO:0000313" key="5">
    <source>
        <dbReference type="EMBL" id="ATC66040.1"/>
    </source>
</evidence>
<dbReference type="Proteomes" id="UP000217265">
    <property type="component" value="Chromosome"/>
</dbReference>